<dbReference type="SMART" id="SM00487">
    <property type="entry name" value="DEXDc"/>
    <property type="match status" value="1"/>
</dbReference>
<dbReference type="AlphaFoldDB" id="A0A7C2BGT5"/>
<organism evidence="2">
    <name type="scientific">Thermomicrobium roseum</name>
    <dbReference type="NCBI Taxonomy" id="500"/>
    <lineage>
        <taxon>Bacteria</taxon>
        <taxon>Pseudomonadati</taxon>
        <taxon>Thermomicrobiota</taxon>
        <taxon>Thermomicrobia</taxon>
        <taxon>Thermomicrobiales</taxon>
        <taxon>Thermomicrobiaceae</taxon>
        <taxon>Thermomicrobium</taxon>
    </lineage>
</organism>
<dbReference type="InterPro" id="IPR038718">
    <property type="entry name" value="SNF2-like_sf"/>
</dbReference>
<dbReference type="Pfam" id="PF00271">
    <property type="entry name" value="Helicase_C"/>
    <property type="match status" value="1"/>
</dbReference>
<dbReference type="InterPro" id="IPR001650">
    <property type="entry name" value="Helicase_C-like"/>
</dbReference>
<proteinExistence type="predicted"/>
<dbReference type="PANTHER" id="PTHR10799">
    <property type="entry name" value="SNF2/RAD54 HELICASE FAMILY"/>
    <property type="match status" value="1"/>
</dbReference>
<dbReference type="PROSITE" id="PS51194">
    <property type="entry name" value="HELICASE_CTER"/>
    <property type="match status" value="1"/>
</dbReference>
<dbReference type="InterPro" id="IPR049730">
    <property type="entry name" value="SNF2/RAD54-like_C"/>
</dbReference>
<dbReference type="InterPro" id="IPR000330">
    <property type="entry name" value="SNF2_N"/>
</dbReference>
<dbReference type="SUPFAM" id="SSF52540">
    <property type="entry name" value="P-loop containing nucleoside triphosphate hydrolases"/>
    <property type="match status" value="2"/>
</dbReference>
<comment type="caution">
    <text evidence="2">The sequence shown here is derived from an EMBL/GenBank/DDBJ whole genome shotgun (WGS) entry which is preliminary data.</text>
</comment>
<dbReference type="EMBL" id="DSJL01000010">
    <property type="protein sequence ID" value="HEF65068.1"/>
    <property type="molecule type" value="Genomic_DNA"/>
</dbReference>
<protein>
    <submittedName>
        <fullName evidence="2">Helicase</fullName>
    </submittedName>
</protein>
<keyword evidence="2" id="KW-0347">Helicase</keyword>
<evidence type="ECO:0000256" key="1">
    <source>
        <dbReference type="ARBA" id="ARBA00022801"/>
    </source>
</evidence>
<evidence type="ECO:0000313" key="2">
    <source>
        <dbReference type="EMBL" id="HEF65068.1"/>
    </source>
</evidence>
<dbReference type="InterPro" id="IPR027417">
    <property type="entry name" value="P-loop_NTPase"/>
</dbReference>
<dbReference type="CDD" id="cd09179">
    <property type="entry name" value="PLDc_N_DEXD_a"/>
    <property type="match status" value="1"/>
</dbReference>
<reference evidence="2" key="1">
    <citation type="journal article" date="2020" name="mSystems">
        <title>Genome- and Community-Level Interaction Insights into Carbon Utilization and Element Cycling Functions of Hydrothermarchaeota in Hydrothermal Sediment.</title>
        <authorList>
            <person name="Zhou Z."/>
            <person name="Liu Y."/>
            <person name="Xu W."/>
            <person name="Pan J."/>
            <person name="Luo Z.H."/>
            <person name="Li M."/>
        </authorList>
    </citation>
    <scope>NUCLEOTIDE SEQUENCE [LARGE SCALE GENOMIC DNA]</scope>
    <source>
        <strain evidence="2">SpSt-222</strain>
    </source>
</reference>
<dbReference type="GO" id="GO:0016787">
    <property type="term" value="F:hydrolase activity"/>
    <property type="evidence" value="ECO:0007669"/>
    <property type="project" value="UniProtKB-KW"/>
</dbReference>
<dbReference type="SMART" id="SM00490">
    <property type="entry name" value="HELICc"/>
    <property type="match status" value="1"/>
</dbReference>
<dbReference type="CDD" id="cd18793">
    <property type="entry name" value="SF2_C_SNF"/>
    <property type="match status" value="1"/>
</dbReference>
<name>A0A7C2BGT5_THERO</name>
<sequence>MLDADAGNARGLRGYPFTYRYEEGDDRLHRFYLPALERSVRYDRAAGFFSSSALAVAAAGVARLITNGGRMRLLVGAALTPEDVEAIVHGADLRWVVQERLLQGFVTIEELLERERLAALAWLVAEGRLELRVVLPLGRDKQPLAAAEAAPYFHVKYGIFTDAFGNRLAFEGSVNETAAGWVQNYETLSVYFSWDESRRYLEHIVVRFERLWQGEEHRWRTLTLPEAVHQKLLQYRPDEPPLYDPLERVQVPVSEVCEKTGDYQTGPDVSGAIARFLLDVPRLVGARWVGLATAPVVPWPHQRRVVERLVEHFPERFLLADEVGLGKTIEAALALRELLLSGRVQRVLLLVPGGLVRQWQEELLDKAALAVPRFDAGKLWDAQGGSSPIGAKELLETQPVLLLSSHLAKRREWAEQLLQAQPWDLVIVDEAHHARRDAEGRPNRLLSLLRALSERTRGLWLLTATPMQLHPSELWELLSLLGLPGQWGAGPDDFVRYFAQLRGSDGGAPDWDFLLKLAREERAVRGGLDAQFVQKMRERLGLARWQRIERLLSTDSASDPRSLDRDSQAALYAALRQHTPVRRLMLRHTRSLLRRYREEGLLNEPLAERDPTVVWVTLTDPERELYDRIEEYITEFYARYEAERPGLGFVMTIYRRRLTSSFAAVRLSLERRLAFLERRSDDVGLTEEDVTEEELDRDVQERVGDIDRWATEDEIRYLRRFLEDLQRLRRDSKREHVLMLLERLFAESETIAIFTEYYDTLLDLREHLVPIYGSQVACYSGRGGEVWQDGKWQPISRSELAALFREGRRVRLLLCTDAASEGLNLQTCGVLVNYDLPWNPMRVEQRIGRFDRIGQRYPVVRIVHLLYQDTVEAEVYRRLGERIDWFRNVVGELQPILTRVSEEIRRLALAPQSARRRELEHLLEELERELAQREEQELLQTLLEPDAAAYEATGGLPPVTLSELEETLFEIPAIAGVFRRHPRIERVYRISDEARHTTVTLDRQTYDERREELQFLTYGTEVLGKLLERAAGELPPHLLRLADESGRVGYYWLDGDRAVPITTLQEFREAVTSSGVRTETAVRAAEQDFAARCAAEREREAAREAQMRSVRRSALAAQARAVLREAVAIEWVLGRGGTVQALASRGYPWAPLVRLVGKDAEDERTVRQLVPSLRQRSREQLDGRLGYLTQVAGELVERLVALSA</sequence>
<dbReference type="Pfam" id="PF00176">
    <property type="entry name" value="SNF2-rel_dom"/>
    <property type="match status" value="1"/>
</dbReference>
<dbReference type="GO" id="GO:0004386">
    <property type="term" value="F:helicase activity"/>
    <property type="evidence" value="ECO:0007669"/>
    <property type="project" value="UniProtKB-KW"/>
</dbReference>
<gene>
    <name evidence="2" type="ORF">ENP47_05680</name>
</gene>
<keyword evidence="2" id="KW-0547">Nucleotide-binding</keyword>
<dbReference type="Gene3D" id="3.40.50.300">
    <property type="entry name" value="P-loop containing nucleotide triphosphate hydrolases"/>
    <property type="match status" value="1"/>
</dbReference>
<keyword evidence="2" id="KW-0067">ATP-binding</keyword>
<dbReference type="PROSITE" id="PS51192">
    <property type="entry name" value="HELICASE_ATP_BIND_1"/>
    <property type="match status" value="1"/>
</dbReference>
<keyword evidence="1" id="KW-0378">Hydrolase</keyword>
<dbReference type="Gene3D" id="3.40.50.10810">
    <property type="entry name" value="Tandem AAA-ATPase domain"/>
    <property type="match status" value="1"/>
</dbReference>
<accession>A0A7C2BGT5</accession>
<dbReference type="GO" id="GO:0005524">
    <property type="term" value="F:ATP binding"/>
    <property type="evidence" value="ECO:0007669"/>
    <property type="project" value="InterPro"/>
</dbReference>
<dbReference type="InterPro" id="IPR014001">
    <property type="entry name" value="Helicase_ATP-bd"/>
</dbReference>